<protein>
    <submittedName>
        <fullName evidence="1">Uncharacterized protein</fullName>
    </submittedName>
</protein>
<keyword evidence="2" id="KW-1185">Reference proteome</keyword>
<dbReference type="RefSeq" id="WP_347704345.1">
    <property type="nucleotide sequence ID" value="NZ_JBDPZD010000002.1"/>
</dbReference>
<comment type="caution">
    <text evidence="1">The sequence shown here is derived from an EMBL/GenBank/DDBJ whole genome shotgun (WGS) entry which is preliminary data.</text>
</comment>
<gene>
    <name evidence="1" type="ORF">ABDJ85_08605</name>
</gene>
<evidence type="ECO:0000313" key="1">
    <source>
        <dbReference type="EMBL" id="MEO3691526.1"/>
    </source>
</evidence>
<dbReference type="Proteomes" id="UP001495147">
    <property type="component" value="Unassembled WGS sequence"/>
</dbReference>
<organism evidence="1 2">
    <name type="scientific">Roseateles paludis</name>
    <dbReference type="NCBI Taxonomy" id="3145238"/>
    <lineage>
        <taxon>Bacteria</taxon>
        <taxon>Pseudomonadati</taxon>
        <taxon>Pseudomonadota</taxon>
        <taxon>Betaproteobacteria</taxon>
        <taxon>Burkholderiales</taxon>
        <taxon>Sphaerotilaceae</taxon>
        <taxon>Roseateles</taxon>
    </lineage>
</organism>
<evidence type="ECO:0000313" key="2">
    <source>
        <dbReference type="Proteomes" id="UP001495147"/>
    </source>
</evidence>
<dbReference type="EMBL" id="JBDPZD010000002">
    <property type="protein sequence ID" value="MEO3691526.1"/>
    <property type="molecule type" value="Genomic_DNA"/>
</dbReference>
<accession>A0ABV0G1B0</accession>
<name>A0ABV0G1B0_9BURK</name>
<sequence length="196" mass="21835">MLLSAKSVRRLPLSQGFGQSDGGNGNEVDVVVFPASLAGLSRRDTERSHFIRLDAAWRDQWQASATVAKFFVIGFPRDLSEIDYDDKMVKTHQVTMPATYQAAYAGTRHMHTLKIDDGLALQDFAGFSGGAVFSFERQVGSLSHCRFCGVVVEGTAQSGLVHFVDCWHVLHLVRVAYEHVGRFGMNLPRRKKKFES</sequence>
<proteinExistence type="predicted"/>
<reference evidence="1 2" key="1">
    <citation type="submission" date="2024-05" db="EMBL/GenBank/DDBJ databases">
        <title>Roseateles sp. DJS-2-20 16S ribosomal RNA gene Genome sequencing and assembly.</title>
        <authorList>
            <person name="Woo H."/>
        </authorList>
    </citation>
    <scope>NUCLEOTIDE SEQUENCE [LARGE SCALE GENOMIC DNA]</scope>
    <source>
        <strain evidence="1 2">DJS-2-20</strain>
    </source>
</reference>